<comment type="caution">
    <text evidence="10">The sequence shown here is derived from an EMBL/GenBank/DDBJ whole genome shotgun (WGS) entry which is preliminary data.</text>
</comment>
<evidence type="ECO:0000256" key="6">
    <source>
        <dbReference type="ARBA" id="ARBA00022801"/>
    </source>
</evidence>
<dbReference type="GO" id="GO:0005634">
    <property type="term" value="C:nucleus"/>
    <property type="evidence" value="ECO:0007669"/>
    <property type="project" value="UniProtKB-SubCell"/>
</dbReference>
<keyword evidence="7" id="KW-0539">Nucleus</keyword>
<dbReference type="OrthoDB" id="6603336at2759"/>
<organism evidence="10 11">
    <name type="scientific">Diacronema lutheri</name>
    <name type="common">Unicellular marine alga</name>
    <name type="synonym">Monochrysis lutheri</name>
    <dbReference type="NCBI Taxonomy" id="2081491"/>
    <lineage>
        <taxon>Eukaryota</taxon>
        <taxon>Haptista</taxon>
        <taxon>Haptophyta</taxon>
        <taxon>Pavlovophyceae</taxon>
        <taxon>Pavlovales</taxon>
        <taxon>Pavlovaceae</taxon>
        <taxon>Diacronema</taxon>
    </lineage>
</organism>
<dbReference type="PANTHER" id="PTHR22930">
    <property type="match status" value="1"/>
</dbReference>
<keyword evidence="4" id="KW-0540">Nuclease</keyword>
<dbReference type="GO" id="GO:0016787">
    <property type="term" value="F:hydrolase activity"/>
    <property type="evidence" value="ECO:0007669"/>
    <property type="project" value="UniProtKB-KW"/>
</dbReference>
<dbReference type="InterPro" id="IPR027806">
    <property type="entry name" value="HARBI1_dom"/>
</dbReference>
<dbReference type="EMBL" id="JAGTXO010000015">
    <property type="protein sequence ID" value="KAG8463710.1"/>
    <property type="molecule type" value="Genomic_DNA"/>
</dbReference>
<protein>
    <recommendedName>
        <fullName evidence="9">DDE Tnp4 domain-containing protein</fullName>
    </recommendedName>
</protein>
<keyword evidence="5" id="KW-0479">Metal-binding</keyword>
<dbReference type="Proteomes" id="UP000751190">
    <property type="component" value="Unassembled WGS sequence"/>
</dbReference>
<comment type="similarity">
    <text evidence="3">Belongs to the HARBI1 family.</text>
</comment>
<evidence type="ECO:0000256" key="8">
    <source>
        <dbReference type="SAM" id="MobiDB-lite"/>
    </source>
</evidence>
<sequence>MMMDFVYAAAVLHVHQQRSLDDRAAADAISIPRVVRERWGELRKHKLDADTRVLKAGCPEVLFVKSMRMRRSTFDALVDKCWLAADEYRDRHDRDGAPASRDHQRGARLKSTMQKEIAVSLYVLSGQESFDRVGWIWSVPPSQVSEYLWRFVGVVAELATEMITWPSSEEERAEVMEEFQRVSRLPFCVGAVDGCHIEIEAPKHHARDYICYKARNTIILLAVCDHNGRFRRVEVGYPGANNDAHVFQKTGMHEFLERECLGVQPRTHIVGDAAFELREHTLVGFERLTTVIMERLTNAAIDKARVKIVNAFSRLKNRWRRLKYLNFSKGDVPLRLSLTVMACCVLHNFVEEHEPVMDHAHVIYGQHGAFCPRNRIDARDASRDPFEDDISPPPSYDDDAYANTERARENGVRMRAQLGDFLLRLHNVAIEHRLRASRPTSA</sequence>
<evidence type="ECO:0000256" key="3">
    <source>
        <dbReference type="ARBA" id="ARBA00006958"/>
    </source>
</evidence>
<evidence type="ECO:0000313" key="11">
    <source>
        <dbReference type="Proteomes" id="UP000751190"/>
    </source>
</evidence>
<evidence type="ECO:0000313" key="10">
    <source>
        <dbReference type="EMBL" id="KAG8463710.1"/>
    </source>
</evidence>
<dbReference type="Pfam" id="PF13359">
    <property type="entry name" value="DDE_Tnp_4"/>
    <property type="match status" value="1"/>
</dbReference>
<evidence type="ECO:0000256" key="5">
    <source>
        <dbReference type="ARBA" id="ARBA00022723"/>
    </source>
</evidence>
<keyword evidence="11" id="KW-1185">Reference proteome</keyword>
<name>A0A8J5XI91_DIALT</name>
<dbReference type="OMA" id="MINSEQD"/>
<gene>
    <name evidence="10" type="ORF">KFE25_003983</name>
</gene>
<keyword evidence="6" id="KW-0378">Hydrolase</keyword>
<dbReference type="GO" id="GO:0004518">
    <property type="term" value="F:nuclease activity"/>
    <property type="evidence" value="ECO:0007669"/>
    <property type="project" value="UniProtKB-KW"/>
</dbReference>
<evidence type="ECO:0000259" key="9">
    <source>
        <dbReference type="Pfam" id="PF13359"/>
    </source>
</evidence>
<evidence type="ECO:0000256" key="4">
    <source>
        <dbReference type="ARBA" id="ARBA00022722"/>
    </source>
</evidence>
<comment type="cofactor">
    <cofactor evidence="1">
        <name>a divalent metal cation</name>
        <dbReference type="ChEBI" id="CHEBI:60240"/>
    </cofactor>
</comment>
<evidence type="ECO:0000256" key="1">
    <source>
        <dbReference type="ARBA" id="ARBA00001968"/>
    </source>
</evidence>
<feature type="region of interest" description="Disordered" evidence="8">
    <location>
        <begin position="382"/>
        <end position="402"/>
    </location>
</feature>
<reference evidence="10" key="1">
    <citation type="submission" date="2021-05" db="EMBL/GenBank/DDBJ databases">
        <title>The genome of the haptophyte Pavlova lutheri (Diacronema luteri, Pavlovales) - a model for lipid biosynthesis in eukaryotic algae.</title>
        <authorList>
            <person name="Hulatt C.J."/>
            <person name="Posewitz M.C."/>
        </authorList>
    </citation>
    <scope>NUCLEOTIDE SEQUENCE</scope>
    <source>
        <strain evidence="10">NIVA-4/92</strain>
    </source>
</reference>
<evidence type="ECO:0000256" key="2">
    <source>
        <dbReference type="ARBA" id="ARBA00004123"/>
    </source>
</evidence>
<dbReference type="GO" id="GO:0046872">
    <property type="term" value="F:metal ion binding"/>
    <property type="evidence" value="ECO:0007669"/>
    <property type="project" value="UniProtKB-KW"/>
</dbReference>
<feature type="domain" description="DDE Tnp4" evidence="9">
    <location>
        <begin position="192"/>
        <end position="348"/>
    </location>
</feature>
<feature type="compositionally biased region" description="Acidic residues" evidence="8">
    <location>
        <begin position="386"/>
        <end position="400"/>
    </location>
</feature>
<accession>A0A8J5XI91</accession>
<dbReference type="AlphaFoldDB" id="A0A8J5XI91"/>
<dbReference type="InterPro" id="IPR045249">
    <property type="entry name" value="HARBI1-like"/>
</dbReference>
<comment type="subcellular location">
    <subcellularLocation>
        <location evidence="2">Nucleus</location>
    </subcellularLocation>
</comment>
<evidence type="ECO:0000256" key="7">
    <source>
        <dbReference type="ARBA" id="ARBA00023242"/>
    </source>
</evidence>
<dbReference type="PANTHER" id="PTHR22930:SF85">
    <property type="entry name" value="GH03217P-RELATED"/>
    <property type="match status" value="1"/>
</dbReference>
<proteinExistence type="inferred from homology"/>